<feature type="compositionally biased region" description="Polar residues" evidence="4">
    <location>
        <begin position="368"/>
        <end position="389"/>
    </location>
</feature>
<reference evidence="6" key="1">
    <citation type="journal article" date="2021" name="Nat. Commun.">
        <title>Genetic determinants of endophytism in the Arabidopsis root mycobiome.</title>
        <authorList>
            <person name="Mesny F."/>
            <person name="Miyauchi S."/>
            <person name="Thiergart T."/>
            <person name="Pickel B."/>
            <person name="Atanasova L."/>
            <person name="Karlsson M."/>
            <person name="Huettel B."/>
            <person name="Barry K.W."/>
            <person name="Haridas S."/>
            <person name="Chen C."/>
            <person name="Bauer D."/>
            <person name="Andreopoulos W."/>
            <person name="Pangilinan J."/>
            <person name="LaButti K."/>
            <person name="Riley R."/>
            <person name="Lipzen A."/>
            <person name="Clum A."/>
            <person name="Drula E."/>
            <person name="Henrissat B."/>
            <person name="Kohler A."/>
            <person name="Grigoriev I.V."/>
            <person name="Martin F.M."/>
            <person name="Hacquard S."/>
        </authorList>
    </citation>
    <scope>NUCLEOTIDE SEQUENCE</scope>
    <source>
        <strain evidence="6">MPI-CAGE-AT-0147</strain>
    </source>
</reference>
<dbReference type="EMBL" id="JAGMUV010000017">
    <property type="protein sequence ID" value="KAH7130897.1"/>
    <property type="molecule type" value="Genomic_DNA"/>
</dbReference>
<dbReference type="Pfam" id="PF01179">
    <property type="entry name" value="Cu_amine_oxid"/>
    <property type="match status" value="1"/>
</dbReference>
<keyword evidence="1 3" id="KW-0801">TPQ</keyword>
<comment type="PTM">
    <text evidence="2 3">Topaquinone (TPQ) is generated by copper-dependent autoxidation of a specific tyrosyl residue.</text>
</comment>
<dbReference type="InterPro" id="IPR049948">
    <property type="entry name" value="Cu_Am_ox_TPQ-bd"/>
</dbReference>
<keyword evidence="3" id="KW-0186">Copper</keyword>
<evidence type="ECO:0000256" key="4">
    <source>
        <dbReference type="SAM" id="MobiDB-lite"/>
    </source>
</evidence>
<dbReference type="AlphaFoldDB" id="A0A9P9E524"/>
<evidence type="ECO:0000313" key="7">
    <source>
        <dbReference type="Proteomes" id="UP000738349"/>
    </source>
</evidence>
<dbReference type="SUPFAM" id="SSF49998">
    <property type="entry name" value="Amine oxidase catalytic domain"/>
    <property type="match status" value="1"/>
</dbReference>
<evidence type="ECO:0000256" key="2">
    <source>
        <dbReference type="PIRSR" id="PIRSR600269-51"/>
    </source>
</evidence>
<dbReference type="OrthoDB" id="5379943at2759"/>
<dbReference type="PROSITE" id="PS01164">
    <property type="entry name" value="COPPER_AMINE_OXID_1"/>
    <property type="match status" value="1"/>
</dbReference>
<keyword evidence="3" id="KW-0560">Oxidoreductase</keyword>
<comment type="similarity">
    <text evidence="3">Belongs to the copper/topaquinone oxidase family.</text>
</comment>
<dbReference type="Proteomes" id="UP000738349">
    <property type="component" value="Unassembled WGS sequence"/>
</dbReference>
<dbReference type="InterPro" id="IPR000269">
    <property type="entry name" value="Cu_amine_oxidase"/>
</dbReference>
<evidence type="ECO:0000259" key="5">
    <source>
        <dbReference type="Pfam" id="PF01179"/>
    </source>
</evidence>
<keyword evidence="7" id="KW-1185">Reference proteome</keyword>
<dbReference type="InterPro" id="IPR036460">
    <property type="entry name" value="Cu_amine_oxidase_C_sf"/>
</dbReference>
<evidence type="ECO:0000256" key="1">
    <source>
        <dbReference type="PIRSR" id="PIRSR600269-50"/>
    </source>
</evidence>
<dbReference type="InterPro" id="IPR015798">
    <property type="entry name" value="Cu_amine_oxidase_C"/>
</dbReference>
<feature type="modified residue" description="2',4',5'-topaquinone" evidence="2">
    <location>
        <position position="151"/>
    </location>
</feature>
<feature type="domain" description="Copper amine oxidase catalytic" evidence="5">
    <location>
        <begin position="13"/>
        <end position="368"/>
    </location>
</feature>
<dbReference type="GO" id="GO:0048038">
    <property type="term" value="F:quinone binding"/>
    <property type="evidence" value="ECO:0007669"/>
    <property type="project" value="InterPro"/>
</dbReference>
<organism evidence="6 7">
    <name type="scientific">Dactylonectria macrodidyma</name>
    <dbReference type="NCBI Taxonomy" id="307937"/>
    <lineage>
        <taxon>Eukaryota</taxon>
        <taxon>Fungi</taxon>
        <taxon>Dikarya</taxon>
        <taxon>Ascomycota</taxon>
        <taxon>Pezizomycotina</taxon>
        <taxon>Sordariomycetes</taxon>
        <taxon>Hypocreomycetidae</taxon>
        <taxon>Hypocreales</taxon>
        <taxon>Nectriaceae</taxon>
        <taxon>Dactylonectria</taxon>
    </lineage>
</organism>
<name>A0A9P9E524_9HYPO</name>
<feature type="active site" description="Schiff-base intermediate with substrate; via topaquinone" evidence="1">
    <location>
        <position position="151"/>
    </location>
</feature>
<comment type="caution">
    <text evidence="6">The sequence shown here is derived from an EMBL/GenBank/DDBJ whole genome shotgun (WGS) entry which is preliminary data.</text>
</comment>
<comment type="cofactor">
    <cofactor evidence="3">
        <name>Cu cation</name>
        <dbReference type="ChEBI" id="CHEBI:23378"/>
    </cofactor>
    <text evidence="3">Contains 1 topaquinone per subunit.</text>
</comment>
<dbReference type="GO" id="GO:0005507">
    <property type="term" value="F:copper ion binding"/>
    <property type="evidence" value="ECO:0007669"/>
    <property type="project" value="InterPro"/>
</dbReference>
<evidence type="ECO:0000256" key="3">
    <source>
        <dbReference type="RuleBase" id="RU000672"/>
    </source>
</evidence>
<dbReference type="GO" id="GO:0008131">
    <property type="term" value="F:primary methylamine oxidase activity"/>
    <property type="evidence" value="ECO:0007669"/>
    <property type="project" value="InterPro"/>
</dbReference>
<gene>
    <name evidence="6" type="ORF">EDB81DRAFT_845535</name>
</gene>
<dbReference type="Gene3D" id="2.70.98.20">
    <property type="entry name" value="Copper amine oxidase, catalytic domain"/>
    <property type="match status" value="1"/>
</dbReference>
<feature type="active site" description="Proton acceptor" evidence="1">
    <location>
        <position position="67"/>
    </location>
</feature>
<dbReference type="GO" id="GO:0009308">
    <property type="term" value="P:amine metabolic process"/>
    <property type="evidence" value="ECO:0007669"/>
    <property type="project" value="UniProtKB-UniRule"/>
</dbReference>
<dbReference type="PANTHER" id="PTHR10638:SF33">
    <property type="entry name" value="AMINE OXIDASE"/>
    <property type="match status" value="1"/>
</dbReference>
<feature type="region of interest" description="Disordered" evidence="4">
    <location>
        <begin position="368"/>
        <end position="403"/>
    </location>
</feature>
<evidence type="ECO:0000313" key="6">
    <source>
        <dbReference type="EMBL" id="KAH7130897.1"/>
    </source>
</evidence>
<dbReference type="PANTHER" id="PTHR10638">
    <property type="entry name" value="COPPER AMINE OXIDASE"/>
    <property type="match status" value="1"/>
</dbReference>
<sequence>MKPYNIIQPEGASFTWRFRVGFNWREGITLHDIHFMGRSTVYQLSLLEMFVPYGDPRGPIYRKGAFDLRNVGAGVTANNLQLGCDCLGTIKYISGHVVAADGTPAPRPNAICIHEIDNGIQWKHTNHRTGKATVMRKRQLVLQQIITVANYEYIFAWIFDQSGEISFETLATGILSTQPIDKESNVPWGTRVADGVMAPYHQHLFNVHIDPAIDGHKNSFVYPDSVQMPWDEKLNTLGTGYVNSLYDDRVFKIANPGVENPVSRTPVGYKLPGSWHWRRSELAESPMWVTKYKDRQLFPAGDYTNQSIGGHGIKSWVKDRDCVVGDDIVIWHTFGFTRNPRVVDFPVMPAEIAQFHLKPYNFCQYNPTNDVPQSNQATNGESETGSKSNGEIGANGASCCSKD</sequence>
<keyword evidence="3" id="KW-0479">Metal-binding</keyword>
<dbReference type="EC" id="1.4.3.-" evidence="3"/>
<proteinExistence type="inferred from homology"/>
<accession>A0A9P9E524</accession>
<protein>
    <recommendedName>
        <fullName evidence="3">Amine oxidase</fullName>
        <ecNumber evidence="3">1.4.3.-</ecNumber>
    </recommendedName>
</protein>